<dbReference type="GO" id="GO:0005886">
    <property type="term" value="C:plasma membrane"/>
    <property type="evidence" value="ECO:0007669"/>
    <property type="project" value="TreeGrafter"/>
</dbReference>
<gene>
    <name evidence="11" type="ORF">CIL05_18145</name>
</gene>
<evidence type="ECO:0000256" key="5">
    <source>
        <dbReference type="ARBA" id="ARBA00022679"/>
    </source>
</evidence>
<keyword evidence="12" id="KW-1185">Reference proteome</keyword>
<dbReference type="GO" id="GO:0004721">
    <property type="term" value="F:phosphoprotein phosphatase activity"/>
    <property type="evidence" value="ECO:0007669"/>
    <property type="project" value="TreeGrafter"/>
</dbReference>
<organism evidence="11 12">
    <name type="scientific">Virgibacillus profundi</name>
    <dbReference type="NCBI Taxonomy" id="2024555"/>
    <lineage>
        <taxon>Bacteria</taxon>
        <taxon>Bacillati</taxon>
        <taxon>Bacillota</taxon>
        <taxon>Bacilli</taxon>
        <taxon>Bacillales</taxon>
        <taxon>Bacillaceae</taxon>
        <taxon>Virgibacillus</taxon>
    </lineage>
</organism>
<evidence type="ECO:0000256" key="9">
    <source>
        <dbReference type="ARBA" id="ARBA00023012"/>
    </source>
</evidence>
<evidence type="ECO:0000256" key="1">
    <source>
        <dbReference type="ARBA" id="ARBA00000085"/>
    </source>
</evidence>
<evidence type="ECO:0000256" key="3">
    <source>
        <dbReference type="ARBA" id="ARBA00012438"/>
    </source>
</evidence>
<evidence type="ECO:0000313" key="11">
    <source>
        <dbReference type="EMBL" id="PAV28289.1"/>
    </source>
</evidence>
<dbReference type="PANTHER" id="PTHR45453">
    <property type="entry name" value="PHOSPHATE REGULON SENSOR PROTEIN PHOR"/>
    <property type="match status" value="1"/>
</dbReference>
<dbReference type="PRINTS" id="PR01780">
    <property type="entry name" value="LANTIREGPROT"/>
</dbReference>
<dbReference type="InterPro" id="IPR003594">
    <property type="entry name" value="HATPase_dom"/>
</dbReference>
<proteinExistence type="predicted"/>
<comment type="subcellular location">
    <subcellularLocation>
        <location evidence="2">Membrane</location>
    </subcellularLocation>
</comment>
<dbReference type="Pfam" id="PF00512">
    <property type="entry name" value="HisKA"/>
    <property type="match status" value="1"/>
</dbReference>
<name>A0A2A2I989_9BACI</name>
<dbReference type="AlphaFoldDB" id="A0A2A2I989"/>
<dbReference type="InterPro" id="IPR036097">
    <property type="entry name" value="HisK_dim/P_sf"/>
</dbReference>
<dbReference type="Proteomes" id="UP000218887">
    <property type="component" value="Unassembled WGS sequence"/>
</dbReference>
<dbReference type="EC" id="2.7.13.3" evidence="3"/>
<keyword evidence="5" id="KW-0808">Transferase</keyword>
<dbReference type="SUPFAM" id="SSF55874">
    <property type="entry name" value="ATPase domain of HSP90 chaperone/DNA topoisomerase II/histidine kinase"/>
    <property type="match status" value="1"/>
</dbReference>
<dbReference type="InterPro" id="IPR036890">
    <property type="entry name" value="HATPase_C_sf"/>
</dbReference>
<keyword evidence="6" id="KW-0547">Nucleotide-binding</keyword>
<dbReference type="Gene3D" id="1.10.287.130">
    <property type="match status" value="1"/>
</dbReference>
<keyword evidence="8" id="KW-0067">ATP-binding</keyword>
<dbReference type="InterPro" id="IPR003661">
    <property type="entry name" value="HisK_dim/P_dom"/>
</dbReference>
<comment type="catalytic activity">
    <reaction evidence="1">
        <text>ATP + protein L-histidine = ADP + protein N-phospho-L-histidine.</text>
        <dbReference type="EC" id="2.7.13.3"/>
    </reaction>
</comment>
<evidence type="ECO:0000256" key="4">
    <source>
        <dbReference type="ARBA" id="ARBA00022553"/>
    </source>
</evidence>
<keyword evidence="9" id="KW-0902">Two-component regulatory system</keyword>
<dbReference type="SMART" id="SM00388">
    <property type="entry name" value="HisKA"/>
    <property type="match status" value="1"/>
</dbReference>
<evidence type="ECO:0000256" key="2">
    <source>
        <dbReference type="ARBA" id="ARBA00004370"/>
    </source>
</evidence>
<keyword evidence="7 11" id="KW-0418">Kinase</keyword>
<keyword evidence="4" id="KW-0597">Phosphoprotein</keyword>
<sequence>MLYLVIIISIVAVFLLTRLFALKKEVKKISKQLQIYNNRKTDKKIDMALINKDIENLGLEINKLIDLYVTENRKRVRFENEQKQAVANMSHDLRTPLTSILGYIQMAESADGPEDEKKELLSIAKSRAKRLETLLNDFFELSVIESTDHHLKSERINLRSITIDVLMSFYDRFNENNMEPTIHIPENDIFINSDEAAVIRVIENLISNCLNHSDGNINISLEEKDSTARLMVKNDTHSLTEKDVEHISDRFYMADQSRSGKSTGVGLSIVKSFMDKMNGSLTGHLKDGQLSIVCEWKTYTKK</sequence>
<dbReference type="GO" id="GO:0000155">
    <property type="term" value="F:phosphorelay sensor kinase activity"/>
    <property type="evidence" value="ECO:0007669"/>
    <property type="project" value="InterPro"/>
</dbReference>
<comment type="caution">
    <text evidence="11">The sequence shown here is derived from an EMBL/GenBank/DDBJ whole genome shotgun (WGS) entry which is preliminary data.</text>
</comment>
<dbReference type="GO" id="GO:0005524">
    <property type="term" value="F:ATP binding"/>
    <property type="evidence" value="ECO:0007669"/>
    <property type="project" value="UniProtKB-KW"/>
</dbReference>
<evidence type="ECO:0000313" key="12">
    <source>
        <dbReference type="Proteomes" id="UP000218887"/>
    </source>
</evidence>
<dbReference type="OrthoDB" id="9792991at2"/>
<dbReference type="PANTHER" id="PTHR45453:SF1">
    <property type="entry name" value="PHOSPHATE REGULON SENSOR PROTEIN PHOR"/>
    <property type="match status" value="1"/>
</dbReference>
<dbReference type="CDD" id="cd00082">
    <property type="entry name" value="HisKA"/>
    <property type="match status" value="1"/>
</dbReference>
<reference evidence="11 12" key="1">
    <citation type="submission" date="2017-08" db="EMBL/GenBank/DDBJ databases">
        <title>Virgibacillus indicus sp. nov. and Virgibacillus profoundi sp. nov, two moderately halophilic bacteria isolated from marine sediment by using the Microfluidic Streak Plate.</title>
        <authorList>
            <person name="Xu B."/>
            <person name="Hu B."/>
            <person name="Wang J."/>
            <person name="Zhu Y."/>
            <person name="Huang L."/>
            <person name="Du W."/>
            <person name="Huang Y."/>
        </authorList>
    </citation>
    <scope>NUCLEOTIDE SEQUENCE [LARGE SCALE GENOMIC DNA]</scope>
    <source>
        <strain evidence="11 12">IO3-P3-H5</strain>
    </source>
</reference>
<dbReference type="SUPFAM" id="SSF47384">
    <property type="entry name" value="Homodimeric domain of signal transducing histidine kinase"/>
    <property type="match status" value="1"/>
</dbReference>
<dbReference type="PROSITE" id="PS50109">
    <property type="entry name" value="HIS_KIN"/>
    <property type="match status" value="1"/>
</dbReference>
<dbReference type="InterPro" id="IPR005467">
    <property type="entry name" value="His_kinase_dom"/>
</dbReference>
<dbReference type="Pfam" id="PF02518">
    <property type="entry name" value="HATPase_c"/>
    <property type="match status" value="1"/>
</dbReference>
<dbReference type="RefSeq" id="WP_095656961.1">
    <property type="nucleotide sequence ID" value="NZ_NPOA01000014.1"/>
</dbReference>
<evidence type="ECO:0000259" key="10">
    <source>
        <dbReference type="PROSITE" id="PS50109"/>
    </source>
</evidence>
<dbReference type="GO" id="GO:0016036">
    <property type="term" value="P:cellular response to phosphate starvation"/>
    <property type="evidence" value="ECO:0007669"/>
    <property type="project" value="TreeGrafter"/>
</dbReference>
<protein>
    <recommendedName>
        <fullName evidence="3">histidine kinase</fullName>
        <ecNumber evidence="3">2.7.13.3</ecNumber>
    </recommendedName>
</protein>
<feature type="domain" description="Histidine kinase" evidence="10">
    <location>
        <begin position="88"/>
        <end position="282"/>
    </location>
</feature>
<evidence type="ECO:0000256" key="7">
    <source>
        <dbReference type="ARBA" id="ARBA00022777"/>
    </source>
</evidence>
<evidence type="ECO:0000256" key="8">
    <source>
        <dbReference type="ARBA" id="ARBA00022840"/>
    </source>
</evidence>
<dbReference type="EMBL" id="NPOA01000014">
    <property type="protein sequence ID" value="PAV28289.1"/>
    <property type="molecule type" value="Genomic_DNA"/>
</dbReference>
<dbReference type="SMART" id="SM00387">
    <property type="entry name" value="HATPase_c"/>
    <property type="match status" value="1"/>
</dbReference>
<accession>A0A2A2I989</accession>
<dbReference type="InterPro" id="IPR008358">
    <property type="entry name" value="Sig_transdc_His_kin/Pase_MprB"/>
</dbReference>
<evidence type="ECO:0000256" key="6">
    <source>
        <dbReference type="ARBA" id="ARBA00022741"/>
    </source>
</evidence>
<dbReference type="InterPro" id="IPR050351">
    <property type="entry name" value="BphY/WalK/GraS-like"/>
</dbReference>
<dbReference type="Gene3D" id="3.30.565.10">
    <property type="entry name" value="Histidine kinase-like ATPase, C-terminal domain"/>
    <property type="match status" value="1"/>
</dbReference>